<protein>
    <submittedName>
        <fullName evidence="2">Uncharacterized protein</fullName>
    </submittedName>
</protein>
<accession>A0A5N8V4L0</accession>
<keyword evidence="3" id="KW-1185">Reference proteome</keyword>
<dbReference type="RefSeq" id="WP_152884416.1">
    <property type="nucleotide sequence ID" value="NZ_VJZD01000004.1"/>
</dbReference>
<dbReference type="OrthoDB" id="3387754at2"/>
<sequence>MLVTLFAAAAMTGCSSSGDGKAEESPSASTASPTNSPNAEEAQARKDVIAAYRGMNDEEVKAYAKSSLAGSNITKYATGAALRDAKDTVFVNMRNGIVVRGEPKVTATEDDVALSAAGTRATLTVCFDLNTWESIDKKTGESVTPPKQVKRYVITAHLQKQSSEWLVTDEKANKEKTC</sequence>
<evidence type="ECO:0000313" key="2">
    <source>
        <dbReference type="EMBL" id="MPY30123.1"/>
    </source>
</evidence>
<dbReference type="Proteomes" id="UP000325849">
    <property type="component" value="Unassembled WGS sequence"/>
</dbReference>
<evidence type="ECO:0000313" key="3">
    <source>
        <dbReference type="Proteomes" id="UP000325849"/>
    </source>
</evidence>
<gene>
    <name evidence="2" type="ORF">FNH09_01960</name>
</gene>
<proteinExistence type="predicted"/>
<dbReference type="EMBL" id="VJZD01000004">
    <property type="protein sequence ID" value="MPY30123.1"/>
    <property type="molecule type" value="Genomic_DNA"/>
</dbReference>
<dbReference type="AlphaFoldDB" id="A0A5N8V4L0"/>
<feature type="region of interest" description="Disordered" evidence="1">
    <location>
        <begin position="13"/>
        <end position="42"/>
    </location>
</feature>
<comment type="caution">
    <text evidence="2">The sequence shown here is derived from an EMBL/GenBank/DDBJ whole genome shotgun (WGS) entry which is preliminary data.</text>
</comment>
<feature type="compositionally biased region" description="Low complexity" evidence="1">
    <location>
        <begin position="25"/>
        <end position="39"/>
    </location>
</feature>
<reference evidence="2 3" key="1">
    <citation type="submission" date="2019-07" db="EMBL/GenBank/DDBJ databases">
        <title>New species of Amycolatopsis and Streptomyces.</title>
        <authorList>
            <person name="Duangmal K."/>
            <person name="Teo W.F.A."/>
            <person name="Lipun K."/>
        </authorList>
    </citation>
    <scope>NUCLEOTIDE SEQUENCE [LARGE SCALE GENOMIC DNA]</scope>
    <source>
        <strain evidence="2 3">NBRC 109810</strain>
    </source>
</reference>
<organism evidence="2 3">
    <name type="scientific">Streptomyces adustus</name>
    <dbReference type="NCBI Taxonomy" id="1609272"/>
    <lineage>
        <taxon>Bacteria</taxon>
        <taxon>Bacillati</taxon>
        <taxon>Actinomycetota</taxon>
        <taxon>Actinomycetes</taxon>
        <taxon>Kitasatosporales</taxon>
        <taxon>Streptomycetaceae</taxon>
        <taxon>Streptomyces</taxon>
    </lineage>
</organism>
<name>A0A5N8V4L0_9ACTN</name>
<evidence type="ECO:0000256" key="1">
    <source>
        <dbReference type="SAM" id="MobiDB-lite"/>
    </source>
</evidence>